<accession>A0A7D6V610</accession>
<dbReference type="Pfam" id="PF04235">
    <property type="entry name" value="DUF418"/>
    <property type="match status" value="1"/>
</dbReference>
<reference evidence="3 4" key="1">
    <citation type="submission" date="2020-07" db="EMBL/GenBank/DDBJ databases">
        <authorList>
            <person name="Zhuang K."/>
            <person name="Ran Y."/>
        </authorList>
    </citation>
    <scope>NUCLEOTIDE SEQUENCE [LARGE SCALE GENOMIC DNA]</scope>
    <source>
        <strain evidence="3 4">WCH-YHL-001</strain>
    </source>
</reference>
<sequence length="400" mass="42623">MPDRTDSPVSLPSAARRIDELDILRGFALFGIVVVNTLVVSAMFAPAAGDGVAPPERGGIMDRVVSGLEYAFFDGKFYLLFAFLFGYSFTLQMASAERAAVAPVPRLLRRSLALFAIGLAHVMFLWLGDILTLYAALCLILVLLRGIRARTALIAGLLLYAGYQVLPLVLGGAMTLPSFGPGFTGSFTETLAAQVNAAPQAMMQIWQFQGVPALGMFLIGLAAGKRRIFQDRELLHRWTPRALALGLLVAAPVSLVTCACSVLEIAPPTLWPTLQGLVNPFLTLSYIAGLIWLTRSRYADSVARLAPAGRMAASNYIGQSVVCMLIYSGYGLGLAGKVPPAAIVAIATTTFAAQVWFSARWLRGHAYGPVEWVLRAATNLAVPAWRKPAPPTGGGSASAV</sequence>
<keyword evidence="4" id="KW-1185">Reference proteome</keyword>
<evidence type="ECO:0000313" key="3">
    <source>
        <dbReference type="EMBL" id="QLY28332.1"/>
    </source>
</evidence>
<dbReference type="Proteomes" id="UP000515512">
    <property type="component" value="Chromosome"/>
</dbReference>
<evidence type="ECO:0000313" key="4">
    <source>
        <dbReference type="Proteomes" id="UP000515512"/>
    </source>
</evidence>
<keyword evidence="1" id="KW-0472">Membrane</keyword>
<dbReference type="RefSeq" id="WP_181579540.1">
    <property type="nucleotide sequence ID" value="NZ_CP059399.1"/>
</dbReference>
<protein>
    <submittedName>
        <fullName evidence="3">DUF418 domain-containing protein</fullName>
    </submittedName>
</protein>
<gene>
    <name evidence="3" type="ORF">H0264_23460</name>
</gene>
<proteinExistence type="predicted"/>
<feature type="transmembrane region" description="Helical" evidence="1">
    <location>
        <begin position="316"/>
        <end position="335"/>
    </location>
</feature>
<dbReference type="PANTHER" id="PTHR30590">
    <property type="entry name" value="INNER MEMBRANE PROTEIN"/>
    <property type="match status" value="1"/>
</dbReference>
<keyword evidence="1" id="KW-1133">Transmembrane helix</keyword>
<dbReference type="EMBL" id="CP059399">
    <property type="protein sequence ID" value="QLY28332.1"/>
    <property type="molecule type" value="Genomic_DNA"/>
</dbReference>
<feature type="transmembrane region" description="Helical" evidence="1">
    <location>
        <begin position="154"/>
        <end position="176"/>
    </location>
</feature>
<feature type="transmembrane region" description="Helical" evidence="1">
    <location>
        <begin position="107"/>
        <end position="124"/>
    </location>
</feature>
<dbReference type="InterPro" id="IPR052529">
    <property type="entry name" value="Bact_Transport_Assoc"/>
</dbReference>
<evidence type="ECO:0000256" key="1">
    <source>
        <dbReference type="SAM" id="Phobius"/>
    </source>
</evidence>
<dbReference type="PANTHER" id="PTHR30590:SF2">
    <property type="entry name" value="INNER MEMBRANE PROTEIN"/>
    <property type="match status" value="1"/>
</dbReference>
<dbReference type="AlphaFoldDB" id="A0A7D6V610"/>
<feature type="transmembrane region" description="Helical" evidence="1">
    <location>
        <begin position="277"/>
        <end position="295"/>
    </location>
</feature>
<evidence type="ECO:0000259" key="2">
    <source>
        <dbReference type="Pfam" id="PF04235"/>
    </source>
</evidence>
<feature type="transmembrane region" description="Helical" evidence="1">
    <location>
        <begin position="205"/>
        <end position="223"/>
    </location>
</feature>
<feature type="transmembrane region" description="Helical" evidence="1">
    <location>
        <begin position="130"/>
        <end position="147"/>
    </location>
</feature>
<feature type="transmembrane region" description="Helical" evidence="1">
    <location>
        <begin position="26"/>
        <end position="48"/>
    </location>
</feature>
<keyword evidence="1" id="KW-0812">Transmembrane</keyword>
<name>A0A7D6V610_9NOCA</name>
<feature type="domain" description="DUF418" evidence="2">
    <location>
        <begin position="223"/>
        <end position="379"/>
    </location>
</feature>
<dbReference type="InterPro" id="IPR007349">
    <property type="entry name" value="DUF418"/>
</dbReference>
<dbReference type="KEGG" id="nhu:H0264_23460"/>
<feature type="transmembrane region" description="Helical" evidence="1">
    <location>
        <begin position="341"/>
        <end position="359"/>
    </location>
</feature>
<organism evidence="3 4">
    <name type="scientific">Nocardia huaxiensis</name>
    <dbReference type="NCBI Taxonomy" id="2755382"/>
    <lineage>
        <taxon>Bacteria</taxon>
        <taxon>Bacillati</taxon>
        <taxon>Actinomycetota</taxon>
        <taxon>Actinomycetes</taxon>
        <taxon>Mycobacteriales</taxon>
        <taxon>Nocardiaceae</taxon>
        <taxon>Nocardia</taxon>
    </lineage>
</organism>
<feature type="transmembrane region" description="Helical" evidence="1">
    <location>
        <begin position="243"/>
        <end position="265"/>
    </location>
</feature>